<name>A0A0A9AD72_ARUDO</name>
<dbReference type="EMBL" id="GBRH01248849">
    <property type="protein sequence ID" value="JAD49046.1"/>
    <property type="molecule type" value="Transcribed_RNA"/>
</dbReference>
<evidence type="ECO:0000313" key="2">
    <source>
        <dbReference type="EMBL" id="JAD49046.1"/>
    </source>
</evidence>
<protein>
    <submittedName>
        <fullName evidence="2">Uncharacterized protein</fullName>
    </submittedName>
</protein>
<accession>A0A0A9AD72</accession>
<organism evidence="2">
    <name type="scientific">Arundo donax</name>
    <name type="common">Giant reed</name>
    <name type="synonym">Donax arundinaceus</name>
    <dbReference type="NCBI Taxonomy" id="35708"/>
    <lineage>
        <taxon>Eukaryota</taxon>
        <taxon>Viridiplantae</taxon>
        <taxon>Streptophyta</taxon>
        <taxon>Embryophyta</taxon>
        <taxon>Tracheophyta</taxon>
        <taxon>Spermatophyta</taxon>
        <taxon>Magnoliopsida</taxon>
        <taxon>Liliopsida</taxon>
        <taxon>Poales</taxon>
        <taxon>Poaceae</taxon>
        <taxon>PACMAD clade</taxon>
        <taxon>Arundinoideae</taxon>
        <taxon>Arundineae</taxon>
        <taxon>Arundo</taxon>
    </lineage>
</organism>
<sequence>MDERLEVSILLSGNHITFACSEVGKKRKGCGGSRGRRGEAAGEQGADEERPRGLPEQGP</sequence>
<reference evidence="2" key="2">
    <citation type="journal article" date="2015" name="Data Brief">
        <title>Shoot transcriptome of the giant reed, Arundo donax.</title>
        <authorList>
            <person name="Barrero R.A."/>
            <person name="Guerrero F.D."/>
            <person name="Moolhuijzen P."/>
            <person name="Goolsby J.A."/>
            <person name="Tidwell J."/>
            <person name="Bellgard S.E."/>
            <person name="Bellgard M.I."/>
        </authorList>
    </citation>
    <scope>NUCLEOTIDE SEQUENCE</scope>
    <source>
        <tissue evidence="2">Shoot tissue taken approximately 20 cm above the soil surface</tissue>
    </source>
</reference>
<dbReference type="PROSITE" id="PS51257">
    <property type="entry name" value="PROKAR_LIPOPROTEIN"/>
    <property type="match status" value="1"/>
</dbReference>
<dbReference type="AlphaFoldDB" id="A0A0A9AD72"/>
<reference evidence="2" key="1">
    <citation type="submission" date="2014-09" db="EMBL/GenBank/DDBJ databases">
        <authorList>
            <person name="Magalhaes I.L.F."/>
            <person name="Oliveira U."/>
            <person name="Santos F.R."/>
            <person name="Vidigal T.H.D.A."/>
            <person name="Brescovit A.D."/>
            <person name="Santos A.J."/>
        </authorList>
    </citation>
    <scope>NUCLEOTIDE SEQUENCE</scope>
    <source>
        <tissue evidence="2">Shoot tissue taken approximately 20 cm above the soil surface</tissue>
    </source>
</reference>
<evidence type="ECO:0000256" key="1">
    <source>
        <dbReference type="SAM" id="MobiDB-lite"/>
    </source>
</evidence>
<feature type="region of interest" description="Disordered" evidence="1">
    <location>
        <begin position="23"/>
        <end position="59"/>
    </location>
</feature>
<proteinExistence type="predicted"/>